<protein>
    <submittedName>
        <fullName evidence="7">Calcium:proton antiporter</fullName>
    </submittedName>
</protein>
<dbReference type="Proteomes" id="UP000326881">
    <property type="component" value="Plasmid unnamed"/>
</dbReference>
<proteinExistence type="predicted"/>
<keyword evidence="2 5" id="KW-0812">Transmembrane</keyword>
<dbReference type="KEGG" id="rgr:FZ934_24535"/>
<dbReference type="Pfam" id="PF01699">
    <property type="entry name" value="Na_Ca_ex"/>
    <property type="match status" value="2"/>
</dbReference>
<evidence type="ECO:0000256" key="1">
    <source>
        <dbReference type="ARBA" id="ARBA00004141"/>
    </source>
</evidence>
<evidence type="ECO:0000256" key="2">
    <source>
        <dbReference type="ARBA" id="ARBA00022692"/>
    </source>
</evidence>
<dbReference type="EMBL" id="CP043499">
    <property type="protein sequence ID" value="QFY63426.1"/>
    <property type="molecule type" value="Genomic_DNA"/>
</dbReference>
<comment type="subcellular location">
    <subcellularLocation>
        <location evidence="1">Membrane</location>
        <topology evidence="1">Multi-pass membrane protein</topology>
    </subcellularLocation>
</comment>
<keyword evidence="8" id="KW-1185">Reference proteome</keyword>
<keyword evidence="3 5" id="KW-1133">Transmembrane helix</keyword>
<dbReference type="PANTHER" id="PTHR37958:SF1">
    <property type="entry name" value="SODIUM-POTASSIUM_PROTON ANTIPORTER CHAA"/>
    <property type="match status" value="1"/>
</dbReference>
<evidence type="ECO:0000256" key="4">
    <source>
        <dbReference type="ARBA" id="ARBA00023136"/>
    </source>
</evidence>
<feature type="transmembrane region" description="Helical" evidence="5">
    <location>
        <begin position="358"/>
        <end position="376"/>
    </location>
</feature>
<dbReference type="InterPro" id="IPR004837">
    <property type="entry name" value="NaCa_Exmemb"/>
</dbReference>
<feature type="domain" description="Sodium/calcium exchanger membrane region" evidence="6">
    <location>
        <begin position="235"/>
        <end position="376"/>
    </location>
</feature>
<dbReference type="InterPro" id="IPR044880">
    <property type="entry name" value="NCX_ion-bd_dom_sf"/>
</dbReference>
<geneLocation type="plasmid" evidence="7 8">
    <name>unnamed</name>
</geneLocation>
<organism evidence="7 8">
    <name type="scientific">Rhizobium grahamii</name>
    <dbReference type="NCBI Taxonomy" id="1120045"/>
    <lineage>
        <taxon>Bacteria</taxon>
        <taxon>Pseudomonadati</taxon>
        <taxon>Pseudomonadota</taxon>
        <taxon>Alphaproteobacteria</taxon>
        <taxon>Hyphomicrobiales</taxon>
        <taxon>Rhizobiaceae</taxon>
        <taxon>Rhizobium/Agrobacterium group</taxon>
        <taxon>Rhizobium</taxon>
    </lineage>
</organism>
<dbReference type="RefSeq" id="WP_153273390.1">
    <property type="nucleotide sequence ID" value="NZ_CP043499.1"/>
</dbReference>
<feature type="transmembrane region" description="Helical" evidence="5">
    <location>
        <begin position="231"/>
        <end position="249"/>
    </location>
</feature>
<dbReference type="GO" id="GO:0015385">
    <property type="term" value="F:sodium:proton antiporter activity"/>
    <property type="evidence" value="ECO:0007669"/>
    <property type="project" value="TreeGrafter"/>
</dbReference>
<feature type="transmembrane region" description="Helical" evidence="5">
    <location>
        <begin position="21"/>
        <end position="41"/>
    </location>
</feature>
<feature type="transmembrane region" description="Helical" evidence="5">
    <location>
        <begin position="185"/>
        <end position="202"/>
    </location>
</feature>
<reference evidence="7 8" key="1">
    <citation type="submission" date="2019-08" db="EMBL/GenBank/DDBJ databases">
        <title>Prosopis cineraria nodule microbiome.</title>
        <authorList>
            <person name="Ali R."/>
            <person name="Chaluvadi S.R."/>
            <person name="Wang X."/>
        </authorList>
    </citation>
    <scope>NUCLEOTIDE SEQUENCE [LARGE SCALE GENOMIC DNA]</scope>
    <source>
        <strain evidence="7 8">BG7</strain>
        <plasmid evidence="7 8">unnamed</plasmid>
    </source>
</reference>
<evidence type="ECO:0000313" key="8">
    <source>
        <dbReference type="Proteomes" id="UP000326881"/>
    </source>
</evidence>
<dbReference type="InterPro" id="IPR052946">
    <property type="entry name" value="Alkaline_pH_Ca-Antiporter"/>
</dbReference>
<name>A0A5Q0CC57_9HYPH</name>
<dbReference type="AlphaFoldDB" id="A0A5Q0CC57"/>
<feature type="transmembrane region" description="Helical" evidence="5">
    <location>
        <begin position="47"/>
        <end position="71"/>
    </location>
</feature>
<feature type="transmembrane region" description="Helical" evidence="5">
    <location>
        <begin position="336"/>
        <end position="351"/>
    </location>
</feature>
<feature type="transmembrane region" description="Helical" evidence="5">
    <location>
        <begin position="269"/>
        <end position="287"/>
    </location>
</feature>
<evidence type="ECO:0000313" key="7">
    <source>
        <dbReference type="EMBL" id="QFY63426.1"/>
    </source>
</evidence>
<dbReference type="Gene3D" id="1.20.1420.30">
    <property type="entry name" value="NCX, central ion-binding region"/>
    <property type="match status" value="1"/>
</dbReference>
<dbReference type="GO" id="GO:0015386">
    <property type="term" value="F:potassium:proton antiporter activity"/>
    <property type="evidence" value="ECO:0007669"/>
    <property type="project" value="TreeGrafter"/>
</dbReference>
<feature type="transmembrane region" description="Helical" evidence="5">
    <location>
        <begin position="83"/>
        <end position="105"/>
    </location>
</feature>
<keyword evidence="7" id="KW-0614">Plasmid</keyword>
<feature type="transmembrane region" description="Helical" evidence="5">
    <location>
        <begin position="117"/>
        <end position="139"/>
    </location>
</feature>
<evidence type="ECO:0000256" key="3">
    <source>
        <dbReference type="ARBA" id="ARBA00022989"/>
    </source>
</evidence>
<accession>A0A5Q0CC57</accession>
<gene>
    <name evidence="7" type="ORF">FZ934_24535</name>
</gene>
<sequence length="378" mass="40679">MSGDSILSEETGFAALLRREWLLPVSVATAAIFFLFGDTLFEHLSSPVGFAAIFIGLFSVVLASALSVVRHADRLAERLKEPYGTLILTLTITSIEVMAISAVMTHGENNPTLARDTLFAVVMIILNGMVGLSLLLGAWRRPEQQHNLQGANAYLGLIVPMATLSLVMPTFLAGPDGQHPAAPRQLILGIISVGLYVTFLLLQAGRHRHFFAEEGEAAAQHSIEPRPRGEVFPHTILLFAYMAPVVFLVEQLAHPIDYVIETLNAPTAFGGVVMAVLVATPEAISAVRASVANHLQRAINIFLGSVLSTIGLTVPAMLAISHIIGNPVTLGLEHENLVMLLLTLAVSIITFSSGRTHLLQGAVHLVLFLAYVLLLFQQ</sequence>
<dbReference type="PANTHER" id="PTHR37958">
    <property type="entry name" value="SODIUM-POTASSIUM/PROTON ANTIPORTER CHAA"/>
    <property type="match status" value="1"/>
</dbReference>
<feature type="transmembrane region" description="Helical" evidence="5">
    <location>
        <begin position="299"/>
        <end position="324"/>
    </location>
</feature>
<feature type="transmembrane region" description="Helical" evidence="5">
    <location>
        <begin position="151"/>
        <end position="173"/>
    </location>
</feature>
<keyword evidence="4 5" id="KW-0472">Membrane</keyword>
<dbReference type="OrthoDB" id="9787814at2"/>
<dbReference type="GO" id="GO:0005886">
    <property type="term" value="C:plasma membrane"/>
    <property type="evidence" value="ECO:0007669"/>
    <property type="project" value="TreeGrafter"/>
</dbReference>
<evidence type="ECO:0000259" key="6">
    <source>
        <dbReference type="Pfam" id="PF01699"/>
    </source>
</evidence>
<evidence type="ECO:0000256" key="5">
    <source>
        <dbReference type="SAM" id="Phobius"/>
    </source>
</evidence>
<feature type="domain" description="Sodium/calcium exchanger membrane region" evidence="6">
    <location>
        <begin position="51"/>
        <end position="203"/>
    </location>
</feature>